<name>A0A037ZPJ2_9RHOB</name>
<dbReference type="RefSeq" id="WP_035257053.1">
    <property type="nucleotide sequence ID" value="NZ_JFKE01000002.1"/>
</dbReference>
<dbReference type="OrthoDB" id="7828686at2"/>
<protein>
    <submittedName>
        <fullName evidence="2">Uncharacterized protein</fullName>
    </submittedName>
</protein>
<evidence type="ECO:0000256" key="1">
    <source>
        <dbReference type="SAM" id="SignalP"/>
    </source>
</evidence>
<accession>A0A037ZPJ2</accession>
<dbReference type="STRING" id="1454373.ACMU_07380"/>
<keyword evidence="1" id="KW-0732">Signal</keyword>
<comment type="caution">
    <text evidence="2">The sequence shown here is derived from an EMBL/GenBank/DDBJ whole genome shotgun (WGS) entry which is preliminary data.</text>
</comment>
<gene>
    <name evidence="2" type="ORF">ACMU_07380</name>
</gene>
<sequence length="279" mass="28750">MRFVATSIFLFTAALPVSAEVTGEVRLGVTQAGDISGAAFFADGTWAYEFGAFGVSLGSYGVWTGKDHPHETYAALTYDLGPGKLALGVPRPAYDLFAVSAIDHVLPALGLANVAQTRSHATAVATAGGGVPLGASFASDQFAASVVHIDTTNATVVSVGGRFGNVPLFEGALELVEQSGDSHANAKLGVVHRIDAMTLHATLFHSDVAGQAIELGTSFPVGNNVQLDLFAQVPDEGFDNATVGAAAKFPLGVYSFLNTAVARDTNGEGAYAASIGWRF</sequence>
<reference evidence="2 3" key="1">
    <citation type="submission" date="2014-03" db="EMBL/GenBank/DDBJ databases">
        <title>Draft Genome Sequence of Actibacterium mucosum KCTC 23349, a Marine Alphaproteobacterium with Complex Ionic Requirements Isolated from Mediterranean Seawater at Malvarrosa Beach, Valencia, Spain.</title>
        <authorList>
            <person name="Arahal D.R."/>
            <person name="Shao Z."/>
            <person name="Lai Q."/>
            <person name="Pujalte M.J."/>
        </authorList>
    </citation>
    <scope>NUCLEOTIDE SEQUENCE [LARGE SCALE GENOMIC DNA]</scope>
    <source>
        <strain evidence="2 3">KCTC 23349</strain>
    </source>
</reference>
<evidence type="ECO:0000313" key="2">
    <source>
        <dbReference type="EMBL" id="KAJ56751.1"/>
    </source>
</evidence>
<keyword evidence="3" id="KW-1185">Reference proteome</keyword>
<feature type="chain" id="PRO_5001564550" evidence="1">
    <location>
        <begin position="20"/>
        <end position="279"/>
    </location>
</feature>
<dbReference type="EMBL" id="JFKE01000002">
    <property type="protein sequence ID" value="KAJ56751.1"/>
    <property type="molecule type" value="Genomic_DNA"/>
</dbReference>
<dbReference type="AlphaFoldDB" id="A0A037ZPJ2"/>
<organism evidence="2 3">
    <name type="scientific">Actibacterium mucosum KCTC 23349</name>
    <dbReference type="NCBI Taxonomy" id="1454373"/>
    <lineage>
        <taxon>Bacteria</taxon>
        <taxon>Pseudomonadati</taxon>
        <taxon>Pseudomonadota</taxon>
        <taxon>Alphaproteobacteria</taxon>
        <taxon>Rhodobacterales</taxon>
        <taxon>Roseobacteraceae</taxon>
        <taxon>Actibacterium</taxon>
    </lineage>
</organism>
<dbReference type="Proteomes" id="UP000026249">
    <property type="component" value="Unassembled WGS sequence"/>
</dbReference>
<feature type="signal peptide" evidence="1">
    <location>
        <begin position="1"/>
        <end position="19"/>
    </location>
</feature>
<evidence type="ECO:0000313" key="3">
    <source>
        <dbReference type="Proteomes" id="UP000026249"/>
    </source>
</evidence>
<proteinExistence type="predicted"/>